<sequence>MAQVDEGWSGDKNDLQHPEADVRNGEGFVIANIFATRLLNLLSSSPQHQYPEDKQYRQPNLANNRGKAPVTHCFRFLTYNKNIRVNNVPGLCYFHTVQTQKNNY</sequence>
<dbReference type="AlphaFoldDB" id="A0A8C0F0N1"/>
<reference evidence="2" key="1">
    <citation type="submission" date="2025-08" db="UniProtKB">
        <authorList>
            <consortium name="Ensembl"/>
        </authorList>
    </citation>
    <scope>IDENTIFICATION</scope>
</reference>
<evidence type="ECO:0000256" key="1">
    <source>
        <dbReference type="SAM" id="MobiDB-lite"/>
    </source>
</evidence>
<proteinExistence type="predicted"/>
<evidence type="ECO:0000313" key="3">
    <source>
        <dbReference type="Proteomes" id="UP000694567"/>
    </source>
</evidence>
<accession>A0A8C0F0N1</accession>
<organism evidence="2 3">
    <name type="scientific">Bubo bubo</name>
    <name type="common">Eurasian eagle-owl</name>
    <name type="synonym">Strix bubo</name>
    <dbReference type="NCBI Taxonomy" id="30461"/>
    <lineage>
        <taxon>Eukaryota</taxon>
        <taxon>Metazoa</taxon>
        <taxon>Chordata</taxon>
        <taxon>Craniata</taxon>
        <taxon>Vertebrata</taxon>
        <taxon>Euteleostomi</taxon>
        <taxon>Archelosauria</taxon>
        <taxon>Archosauria</taxon>
        <taxon>Dinosauria</taxon>
        <taxon>Saurischia</taxon>
        <taxon>Theropoda</taxon>
        <taxon>Coelurosauria</taxon>
        <taxon>Aves</taxon>
        <taxon>Neognathae</taxon>
        <taxon>Neoaves</taxon>
        <taxon>Telluraves</taxon>
        <taxon>Strigiformes</taxon>
        <taxon>Strigidae</taxon>
        <taxon>Bubo</taxon>
    </lineage>
</organism>
<evidence type="ECO:0000313" key="2">
    <source>
        <dbReference type="Ensembl" id="ENSBOBP00000011283.1"/>
    </source>
</evidence>
<keyword evidence="3" id="KW-1185">Reference proteome</keyword>
<dbReference type="Ensembl" id="ENSBOBT00000011561.1">
    <property type="protein sequence ID" value="ENSBOBP00000011283.1"/>
    <property type="gene ID" value="ENSBOBG00000007192.1"/>
</dbReference>
<dbReference type="Proteomes" id="UP000694567">
    <property type="component" value="Unplaced"/>
</dbReference>
<feature type="compositionally biased region" description="Basic and acidic residues" evidence="1">
    <location>
        <begin position="9"/>
        <end position="20"/>
    </location>
</feature>
<feature type="region of interest" description="Disordered" evidence="1">
    <location>
        <begin position="1"/>
        <end position="20"/>
    </location>
</feature>
<protein>
    <submittedName>
        <fullName evidence="2">Uncharacterized protein</fullName>
    </submittedName>
</protein>
<reference evidence="2" key="2">
    <citation type="submission" date="2025-09" db="UniProtKB">
        <authorList>
            <consortium name="Ensembl"/>
        </authorList>
    </citation>
    <scope>IDENTIFICATION</scope>
</reference>
<name>A0A8C0F0N1_BUBBB</name>